<reference evidence="2 3" key="1">
    <citation type="submission" date="2019-10" db="EMBL/GenBank/DDBJ databases">
        <title>Genome diversity of Sutterella seckii.</title>
        <authorList>
            <person name="Chaplin A.V."/>
            <person name="Sokolova S.R."/>
            <person name="Mosin K.A."/>
            <person name="Ivanova E.L."/>
            <person name="Kochetkova T.O."/>
            <person name="Goltsov A.Y."/>
            <person name="Trofimov D.Y."/>
            <person name="Efimov B.A."/>
        </authorList>
    </citation>
    <scope>NUCLEOTIDE SEQUENCE [LARGE SCALE GENOMIC DNA]</scope>
    <source>
        <strain evidence="2 3">ASD393</strain>
    </source>
</reference>
<feature type="region of interest" description="Disordered" evidence="1">
    <location>
        <begin position="1"/>
        <end position="22"/>
    </location>
</feature>
<sequence>MAKNTSPYDNLDENATHVSEGGTTESFAYSQQHLMRNPNAHSEHLREVAAYLFSRGIGYTKVSWITSVNINTVRDWERAFKEGKFQPSFTHRQYDAEIKEKAIVLRKRGLSLKDISIKLGCSTTAVRNWLLEAQAAGKIEKTVSSSTSGVKTKEN</sequence>
<accession>A0A6I1EGU9</accession>
<proteinExistence type="predicted"/>
<evidence type="ECO:0000313" key="2">
    <source>
        <dbReference type="EMBL" id="KAB7653921.1"/>
    </source>
</evidence>
<dbReference type="RefSeq" id="WP_152159077.1">
    <property type="nucleotide sequence ID" value="NZ_WEHX01000114.1"/>
</dbReference>
<organism evidence="2 3">
    <name type="scientific">Sutterella seckii</name>
    <dbReference type="NCBI Taxonomy" id="1944635"/>
    <lineage>
        <taxon>Bacteria</taxon>
        <taxon>Pseudomonadati</taxon>
        <taxon>Pseudomonadota</taxon>
        <taxon>Betaproteobacteria</taxon>
        <taxon>Burkholderiales</taxon>
        <taxon>Sutterellaceae</taxon>
        <taxon>Sutterella</taxon>
    </lineage>
</organism>
<evidence type="ECO:0000256" key="1">
    <source>
        <dbReference type="SAM" id="MobiDB-lite"/>
    </source>
</evidence>
<dbReference type="AlphaFoldDB" id="A0A6I1EGU9"/>
<dbReference type="InterPro" id="IPR009057">
    <property type="entry name" value="Homeodomain-like_sf"/>
</dbReference>
<dbReference type="SUPFAM" id="SSF46689">
    <property type="entry name" value="Homeodomain-like"/>
    <property type="match status" value="1"/>
</dbReference>
<evidence type="ECO:0008006" key="4">
    <source>
        <dbReference type="Google" id="ProtNLM"/>
    </source>
</evidence>
<evidence type="ECO:0000313" key="3">
    <source>
        <dbReference type="Proteomes" id="UP000430564"/>
    </source>
</evidence>
<dbReference type="OrthoDB" id="9783686at2"/>
<name>A0A6I1EGU9_9BURK</name>
<protein>
    <recommendedName>
        <fullName evidence="4">Helix-turn-helix domain-containing protein</fullName>
    </recommendedName>
</protein>
<comment type="caution">
    <text evidence="2">The sequence shown here is derived from an EMBL/GenBank/DDBJ whole genome shotgun (WGS) entry which is preliminary data.</text>
</comment>
<dbReference type="EMBL" id="WEHX01000114">
    <property type="protein sequence ID" value="KAB7653921.1"/>
    <property type="molecule type" value="Genomic_DNA"/>
</dbReference>
<gene>
    <name evidence="2" type="ORF">GBM95_10650</name>
</gene>
<dbReference type="Proteomes" id="UP000430564">
    <property type="component" value="Unassembled WGS sequence"/>
</dbReference>